<keyword evidence="1" id="KW-0812">Transmembrane</keyword>
<dbReference type="AlphaFoldDB" id="A0A8X7CN01"/>
<dbReference type="EMBL" id="BMAV01019000">
    <property type="protein sequence ID" value="GFY71645.1"/>
    <property type="molecule type" value="Genomic_DNA"/>
</dbReference>
<organism evidence="2 3">
    <name type="scientific">Trichonephila inaurata madagascariensis</name>
    <dbReference type="NCBI Taxonomy" id="2747483"/>
    <lineage>
        <taxon>Eukaryota</taxon>
        <taxon>Metazoa</taxon>
        <taxon>Ecdysozoa</taxon>
        <taxon>Arthropoda</taxon>
        <taxon>Chelicerata</taxon>
        <taxon>Arachnida</taxon>
        <taxon>Araneae</taxon>
        <taxon>Araneomorphae</taxon>
        <taxon>Entelegynae</taxon>
        <taxon>Araneoidea</taxon>
        <taxon>Nephilidae</taxon>
        <taxon>Trichonephila</taxon>
        <taxon>Trichonephila inaurata</taxon>
    </lineage>
</organism>
<sequence>MKGHCTYWITDGDIPHEDELSFGPVNKVQEKSTTLCLFRQCRVTKKKILLGSTFFLALFCLTHCEIFPPPFKSFACEFPFLLAFPGEIFFSSPHLQQIVHKMVFLFSPERVDKQSLGDSNTRYHIISRCHILEAIFKISEECDIYIPREKEWEREKKKDFGYIN</sequence>
<proteinExistence type="predicted"/>
<keyword evidence="1" id="KW-0472">Membrane</keyword>
<accession>A0A8X7CN01</accession>
<dbReference type="OrthoDB" id="10474682at2759"/>
<evidence type="ECO:0000313" key="3">
    <source>
        <dbReference type="Proteomes" id="UP000886998"/>
    </source>
</evidence>
<comment type="caution">
    <text evidence="2">The sequence shown here is derived from an EMBL/GenBank/DDBJ whole genome shotgun (WGS) entry which is preliminary data.</text>
</comment>
<name>A0A8X7CN01_9ARAC</name>
<keyword evidence="3" id="KW-1185">Reference proteome</keyword>
<dbReference type="Proteomes" id="UP000886998">
    <property type="component" value="Unassembled WGS sequence"/>
</dbReference>
<reference evidence="2" key="1">
    <citation type="submission" date="2020-08" db="EMBL/GenBank/DDBJ databases">
        <title>Multicomponent nature underlies the extraordinary mechanical properties of spider dragline silk.</title>
        <authorList>
            <person name="Kono N."/>
            <person name="Nakamura H."/>
            <person name="Mori M."/>
            <person name="Yoshida Y."/>
            <person name="Ohtoshi R."/>
            <person name="Malay A.D."/>
            <person name="Moran D.A.P."/>
            <person name="Tomita M."/>
            <person name="Numata K."/>
            <person name="Arakawa K."/>
        </authorList>
    </citation>
    <scope>NUCLEOTIDE SEQUENCE</scope>
</reference>
<evidence type="ECO:0000256" key="1">
    <source>
        <dbReference type="SAM" id="Phobius"/>
    </source>
</evidence>
<evidence type="ECO:0000313" key="2">
    <source>
        <dbReference type="EMBL" id="GFY71645.1"/>
    </source>
</evidence>
<keyword evidence="1" id="KW-1133">Transmembrane helix</keyword>
<feature type="transmembrane region" description="Helical" evidence="1">
    <location>
        <begin position="48"/>
        <end position="68"/>
    </location>
</feature>
<protein>
    <submittedName>
        <fullName evidence="2">Uncharacterized protein</fullName>
    </submittedName>
</protein>
<gene>
    <name evidence="2" type="primary">AVEN_214133_1</name>
    <name evidence="2" type="ORF">TNIN_306671</name>
</gene>